<evidence type="ECO:0000313" key="2">
    <source>
        <dbReference type="Proteomes" id="UP001062846"/>
    </source>
</evidence>
<evidence type="ECO:0000313" key="1">
    <source>
        <dbReference type="EMBL" id="KAI8554755.1"/>
    </source>
</evidence>
<dbReference type="EMBL" id="CM046392">
    <property type="protein sequence ID" value="KAI8554755.1"/>
    <property type="molecule type" value="Genomic_DNA"/>
</dbReference>
<organism evidence="1 2">
    <name type="scientific">Rhododendron molle</name>
    <name type="common">Chinese azalea</name>
    <name type="synonym">Azalea mollis</name>
    <dbReference type="NCBI Taxonomy" id="49168"/>
    <lineage>
        <taxon>Eukaryota</taxon>
        <taxon>Viridiplantae</taxon>
        <taxon>Streptophyta</taxon>
        <taxon>Embryophyta</taxon>
        <taxon>Tracheophyta</taxon>
        <taxon>Spermatophyta</taxon>
        <taxon>Magnoliopsida</taxon>
        <taxon>eudicotyledons</taxon>
        <taxon>Gunneridae</taxon>
        <taxon>Pentapetalae</taxon>
        <taxon>asterids</taxon>
        <taxon>Ericales</taxon>
        <taxon>Ericaceae</taxon>
        <taxon>Ericoideae</taxon>
        <taxon>Rhodoreae</taxon>
        <taxon>Rhododendron</taxon>
    </lineage>
</organism>
<sequence length="76" mass="8792">MRLECGKFCSGRFTIKSKLFSQVYNVVFPQLQEASRETFEKVNMLLLKGFEYVKHGIQAVDEHLVTVGIFDISWTC</sequence>
<proteinExistence type="predicted"/>
<keyword evidence="2" id="KW-1185">Reference proteome</keyword>
<protein>
    <submittedName>
        <fullName evidence="1">Uncharacterized protein</fullName>
    </submittedName>
</protein>
<name>A0ACC0NNH9_RHOML</name>
<reference evidence="1" key="1">
    <citation type="submission" date="2022-02" db="EMBL/GenBank/DDBJ databases">
        <title>Plant Genome Project.</title>
        <authorList>
            <person name="Zhang R.-G."/>
        </authorList>
    </citation>
    <scope>NUCLEOTIDE SEQUENCE</scope>
    <source>
        <strain evidence="1">AT1</strain>
    </source>
</reference>
<gene>
    <name evidence="1" type="ORF">RHMOL_Rhmol05G0122300</name>
</gene>
<dbReference type="Proteomes" id="UP001062846">
    <property type="component" value="Chromosome 5"/>
</dbReference>
<accession>A0ACC0NNH9</accession>
<comment type="caution">
    <text evidence="1">The sequence shown here is derived from an EMBL/GenBank/DDBJ whole genome shotgun (WGS) entry which is preliminary data.</text>
</comment>